<keyword evidence="4" id="KW-1185">Reference proteome</keyword>
<reference evidence="3 4" key="1">
    <citation type="journal article" date="2012" name="PLoS Pathog.">
        <title>Diverse lifestyles and strategies of plant pathogenesis encoded in the genomes of eighteen Dothideomycetes fungi.</title>
        <authorList>
            <person name="Ohm R.A."/>
            <person name="Feau N."/>
            <person name="Henrissat B."/>
            <person name="Schoch C.L."/>
            <person name="Horwitz B.A."/>
            <person name="Barry K.W."/>
            <person name="Condon B.J."/>
            <person name="Copeland A.C."/>
            <person name="Dhillon B."/>
            <person name="Glaser F."/>
            <person name="Hesse C.N."/>
            <person name="Kosti I."/>
            <person name="LaButti K."/>
            <person name="Lindquist E.A."/>
            <person name="Lucas S."/>
            <person name="Salamov A.A."/>
            <person name="Bradshaw R.E."/>
            <person name="Ciuffetti L."/>
            <person name="Hamelin R.C."/>
            <person name="Kema G.H.J."/>
            <person name="Lawrence C."/>
            <person name="Scott J.A."/>
            <person name="Spatafora J.W."/>
            <person name="Turgeon B.G."/>
            <person name="de Wit P.J.G.M."/>
            <person name="Zhong S."/>
            <person name="Goodwin S.B."/>
            <person name="Grigoriev I.V."/>
        </authorList>
    </citation>
    <scope>NUCLEOTIDE SEQUENCE [LARGE SCALE GENOMIC DNA]</scope>
    <source>
        <strain evidence="3 4">SO2202</strain>
    </source>
</reference>
<gene>
    <name evidence="3" type="ORF">SEPMUDRAFT_45574</name>
</gene>
<dbReference type="AlphaFoldDB" id="N1QKB9"/>
<dbReference type="Proteomes" id="UP000016931">
    <property type="component" value="Unassembled WGS sequence"/>
</dbReference>
<dbReference type="RefSeq" id="XP_016759772.1">
    <property type="nucleotide sequence ID" value="XM_016908973.1"/>
</dbReference>
<dbReference type="eggNOG" id="ENOG502SJ66">
    <property type="taxonomic scope" value="Eukaryota"/>
</dbReference>
<feature type="domain" description="JmjC" evidence="2">
    <location>
        <begin position="145"/>
        <end position="292"/>
    </location>
</feature>
<dbReference type="HOGENOM" id="CLU_054597_0_0_1"/>
<dbReference type="OMA" id="DITIWLE"/>
<dbReference type="PROSITE" id="PS51184">
    <property type="entry name" value="JMJC"/>
    <property type="match status" value="1"/>
</dbReference>
<dbReference type="SUPFAM" id="SSF51197">
    <property type="entry name" value="Clavaminate synthase-like"/>
    <property type="match status" value="1"/>
</dbReference>
<evidence type="ECO:0000313" key="4">
    <source>
        <dbReference type="Proteomes" id="UP000016931"/>
    </source>
</evidence>
<evidence type="ECO:0000313" key="3">
    <source>
        <dbReference type="EMBL" id="EMF11651.1"/>
    </source>
</evidence>
<dbReference type="InterPro" id="IPR003347">
    <property type="entry name" value="JmjC_dom"/>
</dbReference>
<organism evidence="3 4">
    <name type="scientific">Sphaerulina musiva (strain SO2202)</name>
    <name type="common">Poplar stem canker fungus</name>
    <name type="synonym">Septoria musiva</name>
    <dbReference type="NCBI Taxonomy" id="692275"/>
    <lineage>
        <taxon>Eukaryota</taxon>
        <taxon>Fungi</taxon>
        <taxon>Dikarya</taxon>
        <taxon>Ascomycota</taxon>
        <taxon>Pezizomycotina</taxon>
        <taxon>Dothideomycetes</taxon>
        <taxon>Dothideomycetidae</taxon>
        <taxon>Mycosphaerellales</taxon>
        <taxon>Mycosphaerellaceae</taxon>
        <taxon>Sphaerulina</taxon>
    </lineage>
</organism>
<dbReference type="STRING" id="692275.N1QKB9"/>
<accession>N1QKB9</accession>
<dbReference type="EMBL" id="KB456265">
    <property type="protein sequence ID" value="EMF11651.1"/>
    <property type="molecule type" value="Genomic_DNA"/>
</dbReference>
<evidence type="ECO:0000259" key="2">
    <source>
        <dbReference type="PROSITE" id="PS51184"/>
    </source>
</evidence>
<dbReference type="GeneID" id="27906110"/>
<evidence type="ECO:0000256" key="1">
    <source>
        <dbReference type="SAM" id="MobiDB-lite"/>
    </source>
</evidence>
<dbReference type="Gene3D" id="2.60.120.650">
    <property type="entry name" value="Cupin"/>
    <property type="match status" value="1"/>
</dbReference>
<protein>
    <recommendedName>
        <fullName evidence="2">JmjC domain-containing protein</fullName>
    </recommendedName>
</protein>
<feature type="region of interest" description="Disordered" evidence="1">
    <location>
        <begin position="349"/>
        <end position="368"/>
    </location>
</feature>
<name>N1QKB9_SPHMS</name>
<dbReference type="OrthoDB" id="3860121at2759"/>
<sequence length="368" mass="41490">MLEELEDVLAQKRNSVHKRSAGRIRDLLSLATYPNDGDAKFLSKDEALAALAPGQFFNGPIFTAEQQPLALSTVPEFLGEYYDDTATVHIQDSSASTGKTATWARAVTMKQVKDRFEENKTPDHCPWNMLELATHHEDGLRPVFLNNEDCRLITKLKIPNHADETRRKKYEAGFKEVEKWALLAEAGALTEPHQDSHGYSTYITINQGCVGFGWLSHPTREERVAWGRDPQHFRDGRWRYVILKPGQTVFFPAGTVHMVFRLKAAGDSLAFGGHVLRCSNIVHWVTTILEEHGNPNIVNEDLGDPAVGYLERVEKFVNQASKRGTEHKWGGKDNIKEFKRLKEQFMSLPKPRVAPPSKKPPKTAALGR</sequence>
<proteinExistence type="predicted"/>